<name>A0A1I5FLS1_9FLAO</name>
<dbReference type="STRING" id="913024.SAMN05421741_12931"/>
<gene>
    <name evidence="2" type="ORF">SAMN05421741_12931</name>
</gene>
<keyword evidence="3" id="KW-1185">Reference proteome</keyword>
<dbReference type="RefSeq" id="WP_143095680.1">
    <property type="nucleotide sequence ID" value="NZ_FOVI01000029.1"/>
</dbReference>
<dbReference type="Proteomes" id="UP000199036">
    <property type="component" value="Unassembled WGS sequence"/>
</dbReference>
<dbReference type="EMBL" id="FOVI01000029">
    <property type="protein sequence ID" value="SFO24573.1"/>
    <property type="molecule type" value="Genomic_DNA"/>
</dbReference>
<protein>
    <recommendedName>
        <fullName evidence="4">GLPGLI family protein</fullName>
    </recommendedName>
</protein>
<proteinExistence type="predicted"/>
<evidence type="ECO:0000313" key="2">
    <source>
        <dbReference type="EMBL" id="SFO24573.1"/>
    </source>
</evidence>
<evidence type="ECO:0000256" key="1">
    <source>
        <dbReference type="SAM" id="SignalP"/>
    </source>
</evidence>
<sequence length="212" mass="24861">MYRFLITILFFVFSTFQVLATSQAPDKIIFNDKEYSLLTNPLEAYFKINPEKRPKNTLSISSLWRGYVATFEIKNNRLYVSKIEIVNFDKENDSMIASDIISDLFPSEADRYLDCYSGILTICYGEIVDYVHMGYESAYENYILIEITAGNFIKSKEMSLKELNSYKKAQFKIFKKTPKYLVEKEALSSYGFNRKHSDKILRDKILYINKHL</sequence>
<feature type="signal peptide" evidence="1">
    <location>
        <begin position="1"/>
        <end position="20"/>
    </location>
</feature>
<dbReference type="AlphaFoldDB" id="A0A1I5FLS1"/>
<accession>A0A1I5FLS1</accession>
<evidence type="ECO:0000313" key="3">
    <source>
        <dbReference type="Proteomes" id="UP000199036"/>
    </source>
</evidence>
<organism evidence="2 3">
    <name type="scientific">Paenimyroides ummariense</name>
    <dbReference type="NCBI Taxonomy" id="913024"/>
    <lineage>
        <taxon>Bacteria</taxon>
        <taxon>Pseudomonadati</taxon>
        <taxon>Bacteroidota</taxon>
        <taxon>Flavobacteriia</taxon>
        <taxon>Flavobacteriales</taxon>
        <taxon>Flavobacteriaceae</taxon>
        <taxon>Paenimyroides</taxon>
    </lineage>
</organism>
<keyword evidence="1" id="KW-0732">Signal</keyword>
<reference evidence="3" key="1">
    <citation type="submission" date="2016-10" db="EMBL/GenBank/DDBJ databases">
        <authorList>
            <person name="Varghese N."/>
            <person name="Submissions S."/>
        </authorList>
    </citation>
    <scope>NUCLEOTIDE SEQUENCE [LARGE SCALE GENOMIC DNA]</scope>
    <source>
        <strain evidence="3">DS-12</strain>
    </source>
</reference>
<dbReference type="OrthoDB" id="1438245at2"/>
<evidence type="ECO:0008006" key="4">
    <source>
        <dbReference type="Google" id="ProtNLM"/>
    </source>
</evidence>
<feature type="chain" id="PRO_5011510484" description="GLPGLI family protein" evidence="1">
    <location>
        <begin position="21"/>
        <end position="212"/>
    </location>
</feature>